<feature type="compositionally biased region" description="Low complexity" evidence="1">
    <location>
        <begin position="155"/>
        <end position="167"/>
    </location>
</feature>
<feature type="region of interest" description="Disordered" evidence="1">
    <location>
        <begin position="123"/>
        <end position="167"/>
    </location>
</feature>
<feature type="region of interest" description="Disordered" evidence="1">
    <location>
        <begin position="1"/>
        <end position="28"/>
    </location>
</feature>
<feature type="compositionally biased region" description="Basic and acidic residues" evidence="1">
    <location>
        <begin position="44"/>
        <end position="56"/>
    </location>
</feature>
<accession>A0A9N8EAF6</accession>
<evidence type="ECO:0000313" key="2">
    <source>
        <dbReference type="EMBL" id="CAB9516795.1"/>
    </source>
</evidence>
<gene>
    <name evidence="2" type="ORF">SEMRO_808_G205340.1</name>
</gene>
<dbReference type="EMBL" id="CAICTM010000807">
    <property type="protein sequence ID" value="CAB9516795.1"/>
    <property type="molecule type" value="Genomic_DNA"/>
</dbReference>
<keyword evidence="3" id="KW-1185">Reference proteome</keyword>
<evidence type="ECO:0000256" key="1">
    <source>
        <dbReference type="SAM" id="MobiDB-lite"/>
    </source>
</evidence>
<feature type="compositionally biased region" description="Basic and acidic residues" evidence="1">
    <location>
        <begin position="1"/>
        <end position="13"/>
    </location>
</feature>
<organism evidence="2 3">
    <name type="scientific">Seminavis robusta</name>
    <dbReference type="NCBI Taxonomy" id="568900"/>
    <lineage>
        <taxon>Eukaryota</taxon>
        <taxon>Sar</taxon>
        <taxon>Stramenopiles</taxon>
        <taxon>Ochrophyta</taxon>
        <taxon>Bacillariophyta</taxon>
        <taxon>Bacillariophyceae</taxon>
        <taxon>Bacillariophycidae</taxon>
        <taxon>Naviculales</taxon>
        <taxon>Naviculaceae</taxon>
        <taxon>Seminavis</taxon>
    </lineage>
</organism>
<evidence type="ECO:0000313" key="3">
    <source>
        <dbReference type="Proteomes" id="UP001153069"/>
    </source>
</evidence>
<reference evidence="2" key="1">
    <citation type="submission" date="2020-06" db="EMBL/GenBank/DDBJ databases">
        <authorList>
            <consortium name="Plant Systems Biology data submission"/>
        </authorList>
    </citation>
    <scope>NUCLEOTIDE SEQUENCE</scope>
    <source>
        <strain evidence="2">D6</strain>
    </source>
</reference>
<dbReference type="AlphaFoldDB" id="A0A9N8EAF6"/>
<dbReference type="Proteomes" id="UP001153069">
    <property type="component" value="Unassembled WGS sequence"/>
</dbReference>
<protein>
    <submittedName>
        <fullName evidence="2">Uncharacterized protein</fullName>
    </submittedName>
</protein>
<sequence>MNGRLSLEHERPKQAPLSRPTLGTKGDKAATVDDREAMAQKTGHIDLPLHEDEPTHWNHRKTTPLPAKSAKWTPHRVDAQSLSCKQHRQRCHRHALEEENQLKIGKVSTSKIKMEIVIVSLWQTGTTQNENRNDRSAKIPTHLPGQQRPKRRTTTSKPTTTTTTTKN</sequence>
<comment type="caution">
    <text evidence="2">The sequence shown here is derived from an EMBL/GenBank/DDBJ whole genome shotgun (WGS) entry which is preliminary data.</text>
</comment>
<proteinExistence type="predicted"/>
<feature type="region of interest" description="Disordered" evidence="1">
    <location>
        <begin position="44"/>
        <end position="76"/>
    </location>
</feature>
<name>A0A9N8EAF6_9STRA</name>